<dbReference type="Pfam" id="PF00535">
    <property type="entry name" value="Glycos_transf_2"/>
    <property type="match status" value="1"/>
</dbReference>
<dbReference type="Gene3D" id="3.90.550.10">
    <property type="entry name" value="Spore Coat Polysaccharide Biosynthesis Protein SpsA, Chain A"/>
    <property type="match status" value="1"/>
</dbReference>
<dbReference type="Proteomes" id="UP000243680">
    <property type="component" value="Chromosome 1"/>
</dbReference>
<sequence>MSSPRASSTHLVLIPSYNPGIRVDATVRSARALWNPVWVVVDGSTDGSAERLQALAERDPGLHVIVLPENRGKGAAVLAGLDAAAARGFTHVLTMDSDGQHPAHLIPAFMAASQAAPDAMVLGMPKFDADAPPLRVQGRRLSNVWADVETLWAGIGDSLYGFRVYPVAPLAAIMHRQMWMRGFDFDPEAAVRLCWAGVRPIRIDAPVRYFRENEGGVSHFHYGRDNALLTWMHLRLIAGFVVRLPLLVARRLTRRSRRAFDRPRRGDRPSR</sequence>
<dbReference type="InterPro" id="IPR029044">
    <property type="entry name" value="Nucleotide-diphossugar_trans"/>
</dbReference>
<dbReference type="GO" id="GO:0016740">
    <property type="term" value="F:transferase activity"/>
    <property type="evidence" value="ECO:0007669"/>
    <property type="project" value="UniProtKB-KW"/>
</dbReference>
<dbReference type="AlphaFoldDB" id="A0A1B4LFP9"/>
<dbReference type="PANTHER" id="PTHR48090:SF7">
    <property type="entry name" value="RFBJ PROTEIN"/>
    <property type="match status" value="1"/>
</dbReference>
<gene>
    <name evidence="2" type="ORF">WJ35_13355</name>
</gene>
<feature type="domain" description="Glycosyltransferase 2-like" evidence="1">
    <location>
        <begin position="12"/>
        <end position="136"/>
    </location>
</feature>
<evidence type="ECO:0000259" key="1">
    <source>
        <dbReference type="Pfam" id="PF00535"/>
    </source>
</evidence>
<dbReference type="PANTHER" id="PTHR48090">
    <property type="entry name" value="UNDECAPRENYL-PHOSPHATE 4-DEOXY-4-FORMAMIDO-L-ARABINOSE TRANSFERASE-RELATED"/>
    <property type="match status" value="1"/>
</dbReference>
<keyword evidence="2" id="KW-0808">Transferase</keyword>
<evidence type="ECO:0000313" key="3">
    <source>
        <dbReference type="Proteomes" id="UP000243680"/>
    </source>
</evidence>
<evidence type="ECO:0000313" key="2">
    <source>
        <dbReference type="EMBL" id="AOJ75948.1"/>
    </source>
</evidence>
<dbReference type="InterPro" id="IPR050256">
    <property type="entry name" value="Glycosyltransferase_2"/>
</dbReference>
<protein>
    <submittedName>
        <fullName evidence="2">Glycosyl transferase family 2</fullName>
    </submittedName>
</protein>
<reference evidence="2 3" key="1">
    <citation type="submission" date="2015-12" db="EMBL/GenBank/DDBJ databases">
        <title>Diversity of Burkholderia near neighbor genomes.</title>
        <authorList>
            <person name="Sahl J."/>
            <person name="Wagner D."/>
            <person name="Keim P."/>
        </authorList>
    </citation>
    <scope>NUCLEOTIDE SEQUENCE [LARGE SCALE GENOMIC DNA]</scope>
    <source>
        <strain evidence="2 3">MSMB0783</strain>
    </source>
</reference>
<dbReference type="SUPFAM" id="SSF53448">
    <property type="entry name" value="Nucleotide-diphospho-sugar transferases"/>
    <property type="match status" value="1"/>
</dbReference>
<dbReference type="InterPro" id="IPR001173">
    <property type="entry name" value="Glyco_trans_2-like"/>
</dbReference>
<accession>A0A1B4LFP9</accession>
<dbReference type="RefSeq" id="WP_069239296.1">
    <property type="nucleotide sequence ID" value="NZ_CP013420.1"/>
</dbReference>
<proteinExistence type="predicted"/>
<name>A0A1B4LFP9_9BURK</name>
<dbReference type="EMBL" id="CP013420">
    <property type="protein sequence ID" value="AOJ75948.1"/>
    <property type="molecule type" value="Genomic_DNA"/>
</dbReference>
<organism evidence="2 3">
    <name type="scientific">Burkholderia ubonensis</name>
    <dbReference type="NCBI Taxonomy" id="101571"/>
    <lineage>
        <taxon>Bacteria</taxon>
        <taxon>Pseudomonadati</taxon>
        <taxon>Pseudomonadota</taxon>
        <taxon>Betaproteobacteria</taxon>
        <taxon>Burkholderiales</taxon>
        <taxon>Burkholderiaceae</taxon>
        <taxon>Burkholderia</taxon>
        <taxon>Burkholderia cepacia complex</taxon>
    </lineage>
</organism>
<dbReference type="CDD" id="cd04179">
    <property type="entry name" value="DPM_DPG-synthase_like"/>
    <property type="match status" value="1"/>
</dbReference>